<name>A0A200QQR3_MACCD</name>
<dbReference type="Proteomes" id="UP000195402">
    <property type="component" value="Unassembled WGS sequence"/>
</dbReference>
<dbReference type="GO" id="GO:0004523">
    <property type="term" value="F:RNA-DNA hybrid ribonuclease activity"/>
    <property type="evidence" value="ECO:0007669"/>
    <property type="project" value="InterPro"/>
</dbReference>
<feature type="domain" description="RNase H type-1" evidence="1">
    <location>
        <begin position="11"/>
        <end position="94"/>
    </location>
</feature>
<dbReference type="PANTHER" id="PTHR47723:SF23">
    <property type="entry name" value="REVERSE TRANSCRIPTASE-LIKE PROTEIN"/>
    <property type="match status" value="1"/>
</dbReference>
<dbReference type="InterPro" id="IPR053151">
    <property type="entry name" value="RNase_H-like"/>
</dbReference>
<reference evidence="2 3" key="1">
    <citation type="journal article" date="2017" name="Mol. Plant">
        <title>The Genome of Medicinal Plant Macleaya cordata Provides New Insights into Benzylisoquinoline Alkaloids Metabolism.</title>
        <authorList>
            <person name="Liu X."/>
            <person name="Liu Y."/>
            <person name="Huang P."/>
            <person name="Ma Y."/>
            <person name="Qing Z."/>
            <person name="Tang Q."/>
            <person name="Cao H."/>
            <person name="Cheng P."/>
            <person name="Zheng Y."/>
            <person name="Yuan Z."/>
            <person name="Zhou Y."/>
            <person name="Liu J."/>
            <person name="Tang Z."/>
            <person name="Zhuo Y."/>
            <person name="Zhang Y."/>
            <person name="Yu L."/>
            <person name="Huang J."/>
            <person name="Yang P."/>
            <person name="Peng Q."/>
            <person name="Zhang J."/>
            <person name="Jiang W."/>
            <person name="Zhang Z."/>
            <person name="Lin K."/>
            <person name="Ro D.K."/>
            <person name="Chen X."/>
            <person name="Xiong X."/>
            <person name="Shang Y."/>
            <person name="Huang S."/>
            <person name="Zeng J."/>
        </authorList>
    </citation>
    <scope>NUCLEOTIDE SEQUENCE [LARGE SCALE GENOMIC DNA]</scope>
    <source>
        <strain evidence="3">cv. BLH2017</strain>
        <tissue evidence="2">Root</tissue>
    </source>
</reference>
<comment type="caution">
    <text evidence="2">The sequence shown here is derived from an EMBL/GenBank/DDBJ whole genome shotgun (WGS) entry which is preliminary data.</text>
</comment>
<dbReference type="Pfam" id="PF13456">
    <property type="entry name" value="RVT_3"/>
    <property type="match status" value="1"/>
</dbReference>
<dbReference type="InterPro" id="IPR002156">
    <property type="entry name" value="RNaseH_domain"/>
</dbReference>
<keyword evidence="3" id="KW-1185">Reference proteome</keyword>
<dbReference type="EMBL" id="MVGT01001355">
    <property type="protein sequence ID" value="OVA12787.1"/>
    <property type="molecule type" value="Genomic_DNA"/>
</dbReference>
<dbReference type="Gene3D" id="3.30.420.10">
    <property type="entry name" value="Ribonuclease H-like superfamily/Ribonuclease H"/>
    <property type="match status" value="1"/>
</dbReference>
<proteinExistence type="predicted"/>
<dbReference type="OMA" id="RWANCIL"/>
<protein>
    <recommendedName>
        <fullName evidence="1">RNase H type-1 domain-containing protein</fullName>
    </recommendedName>
</protein>
<dbReference type="PANTHER" id="PTHR47723">
    <property type="entry name" value="OS05G0353850 PROTEIN"/>
    <property type="match status" value="1"/>
</dbReference>
<dbReference type="OrthoDB" id="1938131at2759"/>
<gene>
    <name evidence="2" type="ORF">BVC80_1373g13</name>
</gene>
<dbReference type="SUPFAM" id="SSF53098">
    <property type="entry name" value="Ribonuclease H-like"/>
    <property type="match status" value="1"/>
</dbReference>
<dbReference type="InterPro" id="IPR012337">
    <property type="entry name" value="RNaseH-like_sf"/>
</dbReference>
<dbReference type="InParanoid" id="A0A200QQR3"/>
<dbReference type="GO" id="GO:0003676">
    <property type="term" value="F:nucleic acid binding"/>
    <property type="evidence" value="ECO:0007669"/>
    <property type="project" value="InterPro"/>
</dbReference>
<dbReference type="AlphaFoldDB" id="A0A200QQR3"/>
<evidence type="ECO:0000313" key="3">
    <source>
        <dbReference type="Proteomes" id="UP000195402"/>
    </source>
</evidence>
<dbReference type="InterPro" id="IPR044730">
    <property type="entry name" value="RNase_H-like_dom_plant"/>
</dbReference>
<dbReference type="CDD" id="cd06222">
    <property type="entry name" value="RNase_H_like"/>
    <property type="match status" value="1"/>
</dbReference>
<dbReference type="InterPro" id="IPR036397">
    <property type="entry name" value="RNaseH_sf"/>
</dbReference>
<organism evidence="2 3">
    <name type="scientific">Macleaya cordata</name>
    <name type="common">Five-seeded plume-poppy</name>
    <name type="synonym">Bocconia cordata</name>
    <dbReference type="NCBI Taxonomy" id="56857"/>
    <lineage>
        <taxon>Eukaryota</taxon>
        <taxon>Viridiplantae</taxon>
        <taxon>Streptophyta</taxon>
        <taxon>Embryophyta</taxon>
        <taxon>Tracheophyta</taxon>
        <taxon>Spermatophyta</taxon>
        <taxon>Magnoliopsida</taxon>
        <taxon>Ranunculales</taxon>
        <taxon>Papaveraceae</taxon>
        <taxon>Papaveroideae</taxon>
        <taxon>Macleaya</taxon>
    </lineage>
</organism>
<sequence length="127" mass="14493">MGCFSINLGISTSIFAKFAGAISTMEYAFAYNWNNLWLESDSTLVVQALQTMQGFPWKLRTRWANCILKFGSNNIRISNIFREGNCCADKLASMGAQGTTAWWPNVPNFIVNFYGRDLSTMPFYRFR</sequence>
<evidence type="ECO:0000259" key="1">
    <source>
        <dbReference type="Pfam" id="PF13456"/>
    </source>
</evidence>
<accession>A0A200QQR3</accession>
<evidence type="ECO:0000313" key="2">
    <source>
        <dbReference type="EMBL" id="OVA12787.1"/>
    </source>
</evidence>